<protein>
    <submittedName>
        <fullName evidence="2 3">Transmembrane protein (PGPGW)</fullName>
    </submittedName>
</protein>
<evidence type="ECO:0000313" key="3">
    <source>
        <dbReference type="EMBL" id="SEQ65055.1"/>
    </source>
</evidence>
<reference evidence="3 4" key="1">
    <citation type="submission" date="2016-10" db="EMBL/GenBank/DDBJ databases">
        <authorList>
            <person name="de Groot N.N."/>
        </authorList>
    </citation>
    <scope>NUCLEOTIDE SEQUENCE [LARGE SCALE GENOMIC DNA]</scope>
    <source>
        <strain evidence="2">Nm10</strain>
        <strain evidence="3 4">Nm9</strain>
    </source>
</reference>
<keyword evidence="5" id="KW-1185">Reference proteome</keyword>
<dbReference type="Proteomes" id="UP000182882">
    <property type="component" value="Unassembled WGS sequence"/>
</dbReference>
<feature type="transmembrane region" description="Helical" evidence="1">
    <location>
        <begin position="17"/>
        <end position="41"/>
    </location>
</feature>
<reference evidence="5" key="2">
    <citation type="submission" date="2016-10" db="EMBL/GenBank/DDBJ databases">
        <authorList>
            <person name="Varghese N."/>
            <person name="Submissions S."/>
        </authorList>
    </citation>
    <scope>NUCLEOTIDE SEQUENCE [LARGE SCALE GENOMIC DNA]</scope>
    <source>
        <strain evidence="5">Nm10</strain>
    </source>
</reference>
<dbReference type="KEGG" id="nur:ATY38_09270"/>
<evidence type="ECO:0000313" key="5">
    <source>
        <dbReference type="Proteomes" id="UP000182882"/>
    </source>
</evidence>
<proteinExistence type="predicted"/>
<accession>A0A0S3AJR6</accession>
<keyword evidence="1 3" id="KW-0812">Transmembrane</keyword>
<gene>
    <name evidence="2" type="ORF">SAMN05216406_12443</name>
    <name evidence="3" type="ORF">SAMN05421510_11401</name>
</gene>
<name>A0A0S3AJR6_9PROT</name>
<sequence>MLEDIVASIHQWVSIDVLINLTVASIIGFIASLIAIPWILIRLPSDYFDVRVPRYWMKDRHPILRMIGLVVKNLVGFVFLIAGFLMLFLPGQGLLTMLIGISLLDFPNKRKLEARIIGKSALLNIINAMRHKFNKPPLTLSPHSVKQPSL</sequence>
<dbReference type="STRING" id="44577.ATY38_09270"/>
<dbReference type="EMBL" id="FNLN01000024">
    <property type="protein sequence ID" value="SDU10805.1"/>
    <property type="molecule type" value="Genomic_DNA"/>
</dbReference>
<dbReference type="EMBL" id="FOFX01000140">
    <property type="protein sequence ID" value="SEQ65055.1"/>
    <property type="molecule type" value="Genomic_DNA"/>
</dbReference>
<keyword evidence="1" id="KW-0472">Membrane</keyword>
<dbReference type="RefSeq" id="WP_062559048.1">
    <property type="nucleotide sequence ID" value="NZ_CP013341.1"/>
</dbReference>
<dbReference type="OrthoDB" id="9800130at2"/>
<organism evidence="3 4">
    <name type="scientific">Nitrosomonas ureae</name>
    <dbReference type="NCBI Taxonomy" id="44577"/>
    <lineage>
        <taxon>Bacteria</taxon>
        <taxon>Pseudomonadati</taxon>
        <taxon>Pseudomonadota</taxon>
        <taxon>Betaproteobacteria</taxon>
        <taxon>Nitrosomonadales</taxon>
        <taxon>Nitrosomonadaceae</taxon>
        <taxon>Nitrosomonas</taxon>
    </lineage>
</organism>
<dbReference type="Proteomes" id="UP000181998">
    <property type="component" value="Unassembled WGS sequence"/>
</dbReference>
<evidence type="ECO:0000256" key="1">
    <source>
        <dbReference type="SAM" id="Phobius"/>
    </source>
</evidence>
<feature type="transmembrane region" description="Helical" evidence="1">
    <location>
        <begin position="62"/>
        <end position="81"/>
    </location>
</feature>
<evidence type="ECO:0000313" key="4">
    <source>
        <dbReference type="Proteomes" id="UP000181998"/>
    </source>
</evidence>
<evidence type="ECO:0000313" key="2">
    <source>
        <dbReference type="EMBL" id="SDU10805.1"/>
    </source>
</evidence>
<dbReference type="InterPro" id="IPR019099">
    <property type="entry name" value="Uncharacterised_PGPGW_TM"/>
</dbReference>
<dbReference type="Pfam" id="PF09656">
    <property type="entry name" value="PGPGW"/>
    <property type="match status" value="1"/>
</dbReference>
<dbReference type="AlphaFoldDB" id="A0A0S3AJR6"/>
<keyword evidence="1" id="KW-1133">Transmembrane helix</keyword>